<gene>
    <name evidence="6 7" type="primary">minE</name>
    <name evidence="7" type="ORF">GM160_04695</name>
</gene>
<evidence type="ECO:0000256" key="5">
    <source>
        <dbReference type="ARBA" id="ARBA00025265"/>
    </source>
</evidence>
<comment type="function">
    <text evidence="5 6">Prevents the cell division inhibition by proteins MinC and MinD at internal division sites while permitting inhibition at polar sites. This ensures cell division at the proper site by restricting the formation of a division septum at the midpoint of the long axis of the cell.</text>
</comment>
<dbReference type="Pfam" id="PF03776">
    <property type="entry name" value="MinE"/>
    <property type="match status" value="1"/>
</dbReference>
<dbReference type="GO" id="GO:0042802">
    <property type="term" value="F:identical protein binding"/>
    <property type="evidence" value="ECO:0007669"/>
    <property type="project" value="UniProtKB-ARBA"/>
</dbReference>
<dbReference type="GO" id="GO:0051301">
    <property type="term" value="P:cell division"/>
    <property type="evidence" value="ECO:0007669"/>
    <property type="project" value="UniProtKB-KW"/>
</dbReference>
<evidence type="ECO:0000256" key="4">
    <source>
        <dbReference type="ARBA" id="ARBA00023306"/>
    </source>
</evidence>
<dbReference type="HAMAP" id="MF_00262">
    <property type="entry name" value="MinE"/>
    <property type="match status" value="1"/>
</dbReference>
<dbReference type="NCBIfam" id="TIGR01215">
    <property type="entry name" value="minE"/>
    <property type="match status" value="1"/>
</dbReference>
<evidence type="ECO:0000256" key="6">
    <source>
        <dbReference type="HAMAP-Rule" id="MF_00262"/>
    </source>
</evidence>
<dbReference type="KEGG" id="ghl:GM160_04695"/>
<dbReference type="NCBIfam" id="NF001422">
    <property type="entry name" value="PRK00296.1"/>
    <property type="match status" value="1"/>
</dbReference>
<protein>
    <recommendedName>
        <fullName evidence="2 6">Cell division topological specificity factor</fullName>
    </recommendedName>
</protein>
<keyword evidence="4 6" id="KW-0131">Cell cycle</keyword>
<dbReference type="RefSeq" id="WP_156573569.1">
    <property type="nucleotide sequence ID" value="NZ_CP046415.1"/>
</dbReference>
<accession>A0A6I6CUW5</accession>
<organism evidence="7 8">
    <name type="scientific">Guyparkeria halophila</name>
    <dbReference type="NCBI Taxonomy" id="47960"/>
    <lineage>
        <taxon>Bacteria</taxon>
        <taxon>Pseudomonadati</taxon>
        <taxon>Pseudomonadota</taxon>
        <taxon>Gammaproteobacteria</taxon>
        <taxon>Chromatiales</taxon>
        <taxon>Thioalkalibacteraceae</taxon>
        <taxon>Guyparkeria</taxon>
    </lineage>
</organism>
<dbReference type="Proteomes" id="UP000427716">
    <property type="component" value="Chromosome"/>
</dbReference>
<dbReference type="SUPFAM" id="SSF55229">
    <property type="entry name" value="Cell division protein MinE topological specificity domain"/>
    <property type="match status" value="1"/>
</dbReference>
<evidence type="ECO:0000256" key="1">
    <source>
        <dbReference type="ARBA" id="ARBA00008168"/>
    </source>
</evidence>
<comment type="similarity">
    <text evidence="1 6">Belongs to the MinE family.</text>
</comment>
<name>A0A6I6CUW5_9GAMM</name>
<proteinExistence type="inferred from homology"/>
<dbReference type="InterPro" id="IPR036707">
    <property type="entry name" value="MinE_sf"/>
</dbReference>
<reference evidence="7 8" key="1">
    <citation type="submission" date="2019-11" db="EMBL/GenBank/DDBJ databases">
        <authorList>
            <person name="Zhang J."/>
            <person name="Sun C."/>
        </authorList>
    </citation>
    <scope>NUCLEOTIDE SEQUENCE [LARGE SCALE GENOMIC DNA]</scope>
    <source>
        <strain evidence="8">sp2</strain>
    </source>
</reference>
<evidence type="ECO:0000256" key="2">
    <source>
        <dbReference type="ARBA" id="ARBA00020112"/>
    </source>
</evidence>
<keyword evidence="3 6" id="KW-0132">Cell division</keyword>
<dbReference type="FunFam" id="3.30.1070.10:FF:000001">
    <property type="entry name" value="Cell division topological specificity factor"/>
    <property type="match status" value="1"/>
</dbReference>
<evidence type="ECO:0000256" key="3">
    <source>
        <dbReference type="ARBA" id="ARBA00022618"/>
    </source>
</evidence>
<sequence>MGLLDIFRNRSQDPSAKMAKERLQILIAHERAQGQNRAPHYLPEMQKEILEVIRKYVHVEDDAVKFEVEHNEQFELFELNITLPEKGEAGDRPD</sequence>
<dbReference type="EMBL" id="CP046415">
    <property type="protein sequence ID" value="QGT78256.1"/>
    <property type="molecule type" value="Genomic_DNA"/>
</dbReference>
<dbReference type="Gene3D" id="3.30.1070.10">
    <property type="entry name" value="Cell division topological specificity factor MinE"/>
    <property type="match status" value="1"/>
</dbReference>
<dbReference type="InterPro" id="IPR005527">
    <property type="entry name" value="MinE"/>
</dbReference>
<keyword evidence="8" id="KW-1185">Reference proteome</keyword>
<dbReference type="GO" id="GO:0032955">
    <property type="term" value="P:regulation of division septum assembly"/>
    <property type="evidence" value="ECO:0007669"/>
    <property type="project" value="InterPro"/>
</dbReference>
<evidence type="ECO:0000313" key="7">
    <source>
        <dbReference type="EMBL" id="QGT78256.1"/>
    </source>
</evidence>
<evidence type="ECO:0000313" key="8">
    <source>
        <dbReference type="Proteomes" id="UP000427716"/>
    </source>
</evidence>
<dbReference type="AlphaFoldDB" id="A0A6I6CUW5"/>